<evidence type="ECO:0000313" key="7">
    <source>
        <dbReference type="EnsemblPlants" id="EMT22910"/>
    </source>
</evidence>
<protein>
    <submittedName>
        <fullName evidence="7">Uncharacterized protein</fullName>
    </submittedName>
</protein>
<dbReference type="SUPFAM" id="SSF48403">
    <property type="entry name" value="Ankyrin repeat"/>
    <property type="match status" value="1"/>
</dbReference>
<evidence type="ECO:0000256" key="2">
    <source>
        <dbReference type="ARBA" id="ARBA00022692"/>
    </source>
</evidence>
<dbReference type="PROSITE" id="PS51257">
    <property type="entry name" value="PROKAR_LIPOPROTEIN"/>
    <property type="match status" value="1"/>
</dbReference>
<evidence type="ECO:0000256" key="1">
    <source>
        <dbReference type="ARBA" id="ARBA00004141"/>
    </source>
</evidence>
<dbReference type="Pfam" id="PF13857">
    <property type="entry name" value="Ank_5"/>
    <property type="match status" value="1"/>
</dbReference>
<accession>M8BDC4</accession>
<keyword evidence="2" id="KW-0812">Transmembrane</keyword>
<sequence length="655" mass="70764">MEVKMGAGLLAAAACSGTFNKLESLLDGQAAAPSNGTVGNLAVQSASPPGDEEAFLRESLVYAVTAGGDTLLHVVAATTSYHEDFLKKAGFIYGKAPDLLFMQNSRGDTPLHCAARMANIQMVSLLIDLARGEDGSTNRVKALLRTENKINETALHAAAKSCFIGQYKVVKLLMEEDSQLASFPKDGTSPLYLAILLQRKSITKTLYELSDGVLSYSGPNGQNALHAAVLRGKEGVHDIVTMYVLKSKSQTPLVDLTEMLLEWNKALTIQQDENGSTPLHLVASVLGQSDRRTIRALLLEANPDALYQPDNNGLFPIHVAASVDATLVIRDFLKKSSRCAGLRNARGRTFLHIAVDKMHIHTVGSACRNRSLSWILNMQDNDGNTALHLAIQRGGLTMFCALFGNRQVSLNLTNEKGETALDIARCNLPKHGLYYNQNSEAKIHLALKFAGAKCGISRQDNFEENDIIQETQDDNKNMEIVKEGTQTLCIGSVLIATVTFGATFAMPGGYRADDHNNGGTPTLAGRYAFDAFTLANALAFTFATMATISLMSSGSPLYNIRSRKMHLGMAFYFMKISLASLVAAFAIGTYMMISPVAHKAATGFLSKDLMDYGIRSGKSLSLGMPKAPQGKIQGHQKPKLGDAPEGIPSFMSIYR</sequence>
<dbReference type="Pfam" id="PF13962">
    <property type="entry name" value="PGG"/>
    <property type="match status" value="1"/>
</dbReference>
<dbReference type="InterPro" id="IPR002110">
    <property type="entry name" value="Ankyrin_rpt"/>
</dbReference>
<dbReference type="PANTHER" id="PTHR24186:SF50">
    <property type="entry name" value="ANKYRIN REPEAT-CONTAINING PROTEIN ITN1-LIKE ISOFORM X1"/>
    <property type="match status" value="1"/>
</dbReference>
<reference evidence="7" key="1">
    <citation type="submission" date="2015-06" db="UniProtKB">
        <authorList>
            <consortium name="EnsemblPlants"/>
        </authorList>
    </citation>
    <scope>IDENTIFICATION</scope>
</reference>
<evidence type="ECO:0000256" key="6">
    <source>
        <dbReference type="ARBA" id="ARBA00023136"/>
    </source>
</evidence>
<dbReference type="PROSITE" id="PS50297">
    <property type="entry name" value="ANK_REP_REGION"/>
    <property type="match status" value="1"/>
</dbReference>
<keyword evidence="3" id="KW-0677">Repeat</keyword>
<evidence type="ECO:0000256" key="5">
    <source>
        <dbReference type="ARBA" id="ARBA00023043"/>
    </source>
</evidence>
<evidence type="ECO:0000256" key="3">
    <source>
        <dbReference type="ARBA" id="ARBA00022737"/>
    </source>
</evidence>
<dbReference type="EnsemblPlants" id="EMT22910">
    <property type="protein sequence ID" value="EMT22910"/>
    <property type="gene ID" value="F775_01536"/>
</dbReference>
<dbReference type="Gene3D" id="1.25.40.20">
    <property type="entry name" value="Ankyrin repeat-containing domain"/>
    <property type="match status" value="3"/>
</dbReference>
<dbReference type="Pfam" id="PF12796">
    <property type="entry name" value="Ank_2"/>
    <property type="match status" value="1"/>
</dbReference>
<dbReference type="AlphaFoldDB" id="M8BDC4"/>
<evidence type="ECO:0000256" key="4">
    <source>
        <dbReference type="ARBA" id="ARBA00022989"/>
    </source>
</evidence>
<proteinExistence type="predicted"/>
<dbReference type="InterPro" id="IPR036770">
    <property type="entry name" value="Ankyrin_rpt-contain_sf"/>
</dbReference>
<name>M8BDC4_AEGTA</name>
<keyword evidence="4" id="KW-1133">Transmembrane helix</keyword>
<dbReference type="InterPro" id="IPR026961">
    <property type="entry name" value="PGG_dom"/>
</dbReference>
<organism evidence="7">
    <name type="scientific">Aegilops tauschii</name>
    <name type="common">Tausch's goatgrass</name>
    <name type="synonym">Aegilops squarrosa</name>
    <dbReference type="NCBI Taxonomy" id="37682"/>
    <lineage>
        <taxon>Eukaryota</taxon>
        <taxon>Viridiplantae</taxon>
        <taxon>Streptophyta</taxon>
        <taxon>Embryophyta</taxon>
        <taxon>Tracheophyta</taxon>
        <taxon>Spermatophyta</taxon>
        <taxon>Magnoliopsida</taxon>
        <taxon>Liliopsida</taxon>
        <taxon>Poales</taxon>
        <taxon>Poaceae</taxon>
        <taxon>BOP clade</taxon>
        <taxon>Pooideae</taxon>
        <taxon>Triticodae</taxon>
        <taxon>Triticeae</taxon>
        <taxon>Triticinae</taxon>
        <taxon>Aegilops</taxon>
    </lineage>
</organism>
<dbReference type="PANTHER" id="PTHR24186">
    <property type="entry name" value="PROTEIN PHOSPHATASE 1 REGULATORY SUBUNIT"/>
    <property type="match status" value="1"/>
</dbReference>
<dbReference type="SMART" id="SM00248">
    <property type="entry name" value="ANK"/>
    <property type="match status" value="7"/>
</dbReference>
<keyword evidence="5" id="KW-0040">ANK repeat</keyword>
<keyword evidence="6" id="KW-0472">Membrane</keyword>
<dbReference type="GO" id="GO:0005886">
    <property type="term" value="C:plasma membrane"/>
    <property type="evidence" value="ECO:0007669"/>
    <property type="project" value="TreeGrafter"/>
</dbReference>
<comment type="subcellular location">
    <subcellularLocation>
        <location evidence="1">Membrane</location>
        <topology evidence="1">Multi-pass membrane protein</topology>
    </subcellularLocation>
</comment>
<dbReference type="PROSITE" id="PS50088">
    <property type="entry name" value="ANK_REPEAT"/>
    <property type="match status" value="1"/>
</dbReference>